<evidence type="ECO:0000256" key="2">
    <source>
        <dbReference type="PROSITE-ProRule" id="PRU00335"/>
    </source>
</evidence>
<sequence>MKTAERILLVSLELFNHHGEANVSSVDIANELDISPGNLYYHFKGKEIIIAALFEMYEAKMNKALHASTESELSLEEFFYYLYLIFEISHTFRFLYRNPAELAEKYPPIAKGFRKTLVTKEKVFSACLNNFRQSSHLKASDKQIHNLVELMGLIGTQMLNYRLLKNIDPSDGEYIYQSITTILFALAPYMQIKEQEFESLAQSILSLS</sequence>
<feature type="domain" description="HTH tetR-type" evidence="3">
    <location>
        <begin position="1"/>
        <end position="61"/>
    </location>
</feature>
<evidence type="ECO:0000313" key="5">
    <source>
        <dbReference type="Proteomes" id="UP000317839"/>
    </source>
</evidence>
<dbReference type="AlphaFoldDB" id="A0A545THA3"/>
<dbReference type="InterPro" id="IPR025722">
    <property type="entry name" value="TetR"/>
</dbReference>
<dbReference type="PRINTS" id="PR00455">
    <property type="entry name" value="HTHTETR"/>
</dbReference>
<dbReference type="InterPro" id="IPR001647">
    <property type="entry name" value="HTH_TetR"/>
</dbReference>
<dbReference type="PANTHER" id="PTHR43479">
    <property type="entry name" value="ACREF/ENVCD OPERON REPRESSOR-RELATED"/>
    <property type="match status" value="1"/>
</dbReference>
<keyword evidence="1 2" id="KW-0238">DNA-binding</keyword>
<proteinExistence type="predicted"/>
<reference evidence="4 5" key="1">
    <citation type="submission" date="2019-06" db="EMBL/GenBank/DDBJ databases">
        <title>Draft genome of Aliikangiella marina GYP-15.</title>
        <authorList>
            <person name="Wang G."/>
        </authorList>
    </citation>
    <scope>NUCLEOTIDE SEQUENCE [LARGE SCALE GENOMIC DNA]</scope>
    <source>
        <strain evidence="4 5">GYP-15</strain>
    </source>
</reference>
<name>A0A545THA3_9GAMM</name>
<dbReference type="Pfam" id="PF13972">
    <property type="entry name" value="TetR"/>
    <property type="match status" value="1"/>
</dbReference>
<gene>
    <name evidence="4" type="ORF">FLL45_01195</name>
</gene>
<dbReference type="InterPro" id="IPR009057">
    <property type="entry name" value="Homeodomain-like_sf"/>
</dbReference>
<protein>
    <submittedName>
        <fullName evidence="4">TetR/AcrR family transcriptional regulator</fullName>
    </submittedName>
</protein>
<evidence type="ECO:0000313" key="4">
    <source>
        <dbReference type="EMBL" id="TQV76602.1"/>
    </source>
</evidence>
<dbReference type="PANTHER" id="PTHR43479:SF12">
    <property type="entry name" value="TRANSCRIPTIONAL REGULATORY PROTEIN"/>
    <property type="match status" value="1"/>
</dbReference>
<dbReference type="InterPro" id="IPR050624">
    <property type="entry name" value="HTH-type_Tx_Regulator"/>
</dbReference>
<dbReference type="Pfam" id="PF00440">
    <property type="entry name" value="TetR_N"/>
    <property type="match status" value="1"/>
</dbReference>
<feature type="DNA-binding region" description="H-T-H motif" evidence="2">
    <location>
        <begin position="24"/>
        <end position="43"/>
    </location>
</feature>
<dbReference type="PROSITE" id="PS50977">
    <property type="entry name" value="HTH_TETR_2"/>
    <property type="match status" value="1"/>
</dbReference>
<dbReference type="GO" id="GO:0003677">
    <property type="term" value="F:DNA binding"/>
    <property type="evidence" value="ECO:0007669"/>
    <property type="project" value="UniProtKB-UniRule"/>
</dbReference>
<dbReference type="OrthoDB" id="5816932at2"/>
<dbReference type="SUPFAM" id="SSF46689">
    <property type="entry name" value="Homeodomain-like"/>
    <property type="match status" value="1"/>
</dbReference>
<dbReference type="Gene3D" id="1.10.357.10">
    <property type="entry name" value="Tetracycline Repressor, domain 2"/>
    <property type="match status" value="1"/>
</dbReference>
<evidence type="ECO:0000256" key="1">
    <source>
        <dbReference type="ARBA" id="ARBA00023125"/>
    </source>
</evidence>
<evidence type="ECO:0000259" key="3">
    <source>
        <dbReference type="PROSITE" id="PS50977"/>
    </source>
</evidence>
<comment type="caution">
    <text evidence="4">The sequence shown here is derived from an EMBL/GenBank/DDBJ whole genome shotgun (WGS) entry which is preliminary data.</text>
</comment>
<dbReference type="EMBL" id="VIKR01000001">
    <property type="protein sequence ID" value="TQV76602.1"/>
    <property type="molecule type" value="Genomic_DNA"/>
</dbReference>
<keyword evidence="5" id="KW-1185">Reference proteome</keyword>
<accession>A0A545THA3</accession>
<dbReference type="Proteomes" id="UP000317839">
    <property type="component" value="Unassembled WGS sequence"/>
</dbReference>
<organism evidence="4 5">
    <name type="scientific">Aliikangiella marina</name>
    <dbReference type="NCBI Taxonomy" id="1712262"/>
    <lineage>
        <taxon>Bacteria</taxon>
        <taxon>Pseudomonadati</taxon>
        <taxon>Pseudomonadota</taxon>
        <taxon>Gammaproteobacteria</taxon>
        <taxon>Oceanospirillales</taxon>
        <taxon>Pleioneaceae</taxon>
        <taxon>Aliikangiella</taxon>
    </lineage>
</organism>
<dbReference type="RefSeq" id="WP_142887962.1">
    <property type="nucleotide sequence ID" value="NZ_VIKR01000001.1"/>
</dbReference>